<evidence type="ECO:0000259" key="1">
    <source>
        <dbReference type="Pfam" id="PF12697"/>
    </source>
</evidence>
<dbReference type="GO" id="GO:0047372">
    <property type="term" value="F:monoacylglycerol lipase activity"/>
    <property type="evidence" value="ECO:0007669"/>
    <property type="project" value="TreeGrafter"/>
</dbReference>
<reference evidence="2" key="1">
    <citation type="submission" date="2016-08" db="EMBL/GenBank/DDBJ databases">
        <title>Complete Genome Seqeunce of Paenibacillus sp. nov. IHBB 9852 from high altitute lake of Indian trans-Himalayas.</title>
        <authorList>
            <person name="Kiran S."/>
            <person name="Swarnkar M.K."/>
            <person name="Rana A."/>
            <person name="Tewari R."/>
            <person name="Gulati A."/>
        </authorList>
    </citation>
    <scope>NUCLEOTIDE SEQUENCE [LARGE SCALE GENOMIC DNA]</scope>
    <source>
        <strain evidence="2">IHBB 9852</strain>
    </source>
</reference>
<sequence length="274" mass="29544">MSHVISKDGTRIYYEKKGTGPAIVLVSSAAADHNDGSRLAELLSEHFTVYNYDRRGRGDSMDTDPYAVEREIEDLEALIHEAGGSAYVFGSSSGAVLALDAASSLGSGKVSKLFLYEPPFIIDDSRAPVPPEYVQHLNTLMAGNQRSEAVEYYMTAALGIPGEYIEFMKADPSWKAMEGLAHTLAYDGMIMGNTQSGQPLPTDRWEVNAPVMVMTGENSGALFHNAASALAALLPQCEHRMLPGQDHSAVVMAPEVLAPEIVDFLQPSAGHISR</sequence>
<proteinExistence type="predicted"/>
<dbReference type="Pfam" id="PF12697">
    <property type="entry name" value="Abhydrolase_6"/>
    <property type="match status" value="1"/>
</dbReference>
<reference evidence="3 4" key="2">
    <citation type="submission" date="2016-12" db="EMBL/GenBank/DDBJ databases">
        <title>Genome sequencing and description of Paenibacillus sp. nov. from high altitude lake in the Indian Trans- Himalayas.</title>
        <authorList>
            <person name="Kiran S."/>
            <person name="Swarnkar M.K."/>
            <person name="Rana A."/>
            <person name="Tewari R."/>
            <person name="Gulati A."/>
        </authorList>
    </citation>
    <scope>NUCLEOTIDE SEQUENCE [LARGE SCALE GENOMIC DNA]</scope>
    <source>
        <strain evidence="3 4">IHBB 9951</strain>
    </source>
</reference>
<dbReference type="SUPFAM" id="SSF53474">
    <property type="entry name" value="alpha/beta-Hydrolases"/>
    <property type="match status" value="1"/>
</dbReference>
<dbReference type="InterPro" id="IPR029058">
    <property type="entry name" value="AB_hydrolase_fold"/>
</dbReference>
<organism evidence="2">
    <name type="scientific">Paenibacillus ihbetae</name>
    <dbReference type="NCBI Taxonomy" id="1870820"/>
    <lineage>
        <taxon>Bacteria</taxon>
        <taxon>Bacillati</taxon>
        <taxon>Bacillota</taxon>
        <taxon>Bacilli</taxon>
        <taxon>Bacillales</taxon>
        <taxon>Paenibacillaceae</taxon>
        <taxon>Paenibacillus</taxon>
    </lineage>
</organism>
<evidence type="ECO:0000313" key="3">
    <source>
        <dbReference type="EMBL" id="OOC59261.1"/>
    </source>
</evidence>
<protein>
    <submittedName>
        <fullName evidence="2 3">Hydrolase</fullName>
    </submittedName>
</protein>
<dbReference type="OrthoDB" id="63519at2"/>
<feature type="domain" description="AB hydrolase-1" evidence="1">
    <location>
        <begin position="36"/>
        <end position="258"/>
    </location>
</feature>
<keyword evidence="2" id="KW-0378">Hydrolase</keyword>
<dbReference type="PANTHER" id="PTHR43798:SF5">
    <property type="entry name" value="MONOACYLGLYCEROL LIPASE ABHD6"/>
    <property type="match status" value="1"/>
</dbReference>
<dbReference type="EMBL" id="CP016809">
    <property type="protein sequence ID" value="ANY73338.1"/>
    <property type="molecule type" value="Genomic_DNA"/>
</dbReference>
<dbReference type="InterPro" id="IPR000073">
    <property type="entry name" value="AB_hydrolase_1"/>
</dbReference>
<dbReference type="GO" id="GO:0046464">
    <property type="term" value="P:acylglycerol catabolic process"/>
    <property type="evidence" value="ECO:0007669"/>
    <property type="project" value="TreeGrafter"/>
</dbReference>
<dbReference type="PANTHER" id="PTHR43798">
    <property type="entry name" value="MONOACYLGLYCEROL LIPASE"/>
    <property type="match status" value="1"/>
</dbReference>
<dbReference type="Proteomes" id="UP000189059">
    <property type="component" value="Unassembled WGS sequence"/>
</dbReference>
<dbReference type="Gene3D" id="3.40.50.1820">
    <property type="entry name" value="alpha/beta hydrolase"/>
    <property type="match status" value="1"/>
</dbReference>
<evidence type="ECO:0000313" key="2">
    <source>
        <dbReference type="EMBL" id="ANY73338.1"/>
    </source>
</evidence>
<keyword evidence="4" id="KW-1185">Reference proteome</keyword>
<dbReference type="RefSeq" id="WP_077570272.1">
    <property type="nucleotide sequence ID" value="NZ_CP016809.1"/>
</dbReference>
<dbReference type="AlphaFoldDB" id="A0A1B2E017"/>
<dbReference type="GO" id="GO:0016020">
    <property type="term" value="C:membrane"/>
    <property type="evidence" value="ECO:0007669"/>
    <property type="project" value="TreeGrafter"/>
</dbReference>
<name>A0A1B2E017_9BACL</name>
<dbReference type="EMBL" id="MRVI01000002">
    <property type="protein sequence ID" value="OOC59261.1"/>
    <property type="molecule type" value="Genomic_DNA"/>
</dbReference>
<dbReference type="InterPro" id="IPR050266">
    <property type="entry name" value="AB_hydrolase_sf"/>
</dbReference>
<evidence type="ECO:0000313" key="4">
    <source>
        <dbReference type="Proteomes" id="UP000189059"/>
    </source>
</evidence>
<gene>
    <name evidence="3" type="ORF">BBD40_26940</name>
    <name evidence="2" type="ORF">BBD41_12515</name>
</gene>
<accession>A0A1B2E017</accession>
<dbReference type="KEGG" id="pib:BBD41_12515"/>